<evidence type="ECO:0000256" key="3">
    <source>
        <dbReference type="ARBA" id="ARBA00022692"/>
    </source>
</evidence>
<evidence type="ECO:0000313" key="8">
    <source>
        <dbReference type="EMBL" id="OXE51114.1"/>
    </source>
</evidence>
<feature type="transmembrane region" description="Helical" evidence="6">
    <location>
        <begin position="7"/>
        <end position="31"/>
    </location>
</feature>
<dbReference type="RefSeq" id="WP_066591196.1">
    <property type="nucleotide sequence ID" value="NZ_CAJTBZ010000018.1"/>
</dbReference>
<evidence type="ECO:0000259" key="7">
    <source>
        <dbReference type="Pfam" id="PF04138"/>
    </source>
</evidence>
<dbReference type="GO" id="GO:0000271">
    <property type="term" value="P:polysaccharide biosynthetic process"/>
    <property type="evidence" value="ECO:0007669"/>
    <property type="project" value="InterPro"/>
</dbReference>
<dbReference type="EMBL" id="NHMP01000001">
    <property type="protein sequence ID" value="OXE51114.1"/>
    <property type="molecule type" value="Genomic_DNA"/>
</dbReference>
<keyword evidence="9" id="KW-1185">Reference proteome</keyword>
<protein>
    <submittedName>
        <fullName evidence="8">GtrA family protein</fullName>
    </submittedName>
</protein>
<dbReference type="GeneID" id="97014036"/>
<evidence type="ECO:0000256" key="6">
    <source>
        <dbReference type="SAM" id="Phobius"/>
    </source>
</evidence>
<name>A0A227KT90_9BURK</name>
<dbReference type="Pfam" id="PF04138">
    <property type="entry name" value="GtrA_DPMS_TM"/>
    <property type="match status" value="1"/>
</dbReference>
<dbReference type="InterPro" id="IPR007267">
    <property type="entry name" value="GtrA_DPMS_TM"/>
</dbReference>
<evidence type="ECO:0000256" key="1">
    <source>
        <dbReference type="ARBA" id="ARBA00004141"/>
    </source>
</evidence>
<proteinExistence type="inferred from homology"/>
<keyword evidence="5 6" id="KW-0472">Membrane</keyword>
<comment type="similarity">
    <text evidence="2">Belongs to the GtrA family.</text>
</comment>
<keyword evidence="4 6" id="KW-1133">Transmembrane helix</keyword>
<evidence type="ECO:0000256" key="5">
    <source>
        <dbReference type="ARBA" id="ARBA00023136"/>
    </source>
</evidence>
<keyword evidence="3 6" id="KW-0812">Transmembrane</keyword>
<evidence type="ECO:0000256" key="4">
    <source>
        <dbReference type="ARBA" id="ARBA00022989"/>
    </source>
</evidence>
<organism evidence="8 9">
    <name type="scientific">Turicimonas muris</name>
    <dbReference type="NCBI Taxonomy" id="1796652"/>
    <lineage>
        <taxon>Bacteria</taxon>
        <taxon>Pseudomonadati</taxon>
        <taxon>Pseudomonadota</taxon>
        <taxon>Betaproteobacteria</taxon>
        <taxon>Burkholderiales</taxon>
        <taxon>Sutterellaceae</taxon>
        <taxon>Turicimonas</taxon>
    </lineage>
</organism>
<feature type="transmembrane region" description="Helical" evidence="6">
    <location>
        <begin position="76"/>
        <end position="98"/>
    </location>
</feature>
<gene>
    <name evidence="8" type="ORF">ADH67_02135</name>
</gene>
<evidence type="ECO:0000256" key="2">
    <source>
        <dbReference type="ARBA" id="ARBA00009399"/>
    </source>
</evidence>
<reference evidence="9" key="1">
    <citation type="submission" date="2017-05" db="EMBL/GenBank/DDBJ databases">
        <title>Improved OligoMM genomes.</title>
        <authorList>
            <person name="Garzetti D."/>
        </authorList>
    </citation>
    <scope>NUCLEOTIDE SEQUENCE [LARGE SCALE GENOMIC DNA]</scope>
    <source>
        <strain evidence="9">YL45</strain>
    </source>
</reference>
<accession>A0A227KT90</accession>
<dbReference type="PANTHER" id="PTHR38459">
    <property type="entry name" value="PROPHAGE BACTOPRENOL-LINKED GLUCOSE TRANSLOCASE HOMOLOG"/>
    <property type="match status" value="1"/>
</dbReference>
<sequence>MKRSSTYFQFIKFSVVGTFGFGVDVCVFYLFTQICNLGLARIIAFLVAVIFTFLLNRSFTFLVEKKTGFLPEFIKYFFSMILGGLANLATSLYLLYQIKFFENYQFIPLALGSVAGLLINFSLSKKIFS</sequence>
<feature type="domain" description="GtrA/DPMS transmembrane" evidence="7">
    <location>
        <begin position="12"/>
        <end position="127"/>
    </location>
</feature>
<feature type="transmembrane region" description="Helical" evidence="6">
    <location>
        <begin position="104"/>
        <end position="123"/>
    </location>
</feature>
<dbReference type="AlphaFoldDB" id="A0A227KT90"/>
<dbReference type="GO" id="GO:0005886">
    <property type="term" value="C:plasma membrane"/>
    <property type="evidence" value="ECO:0007669"/>
    <property type="project" value="TreeGrafter"/>
</dbReference>
<dbReference type="Proteomes" id="UP000214610">
    <property type="component" value="Unassembled WGS sequence"/>
</dbReference>
<dbReference type="InterPro" id="IPR051401">
    <property type="entry name" value="GtrA_CellWall_Glycosyl"/>
</dbReference>
<evidence type="ECO:0000313" key="9">
    <source>
        <dbReference type="Proteomes" id="UP000214610"/>
    </source>
</evidence>
<dbReference type="PANTHER" id="PTHR38459:SF1">
    <property type="entry name" value="PROPHAGE BACTOPRENOL-LINKED GLUCOSE TRANSLOCASE HOMOLOG"/>
    <property type="match status" value="1"/>
</dbReference>
<feature type="transmembrane region" description="Helical" evidence="6">
    <location>
        <begin position="37"/>
        <end position="55"/>
    </location>
</feature>
<comment type="caution">
    <text evidence="8">The sequence shown here is derived from an EMBL/GenBank/DDBJ whole genome shotgun (WGS) entry which is preliminary data.</text>
</comment>
<comment type="subcellular location">
    <subcellularLocation>
        <location evidence="1">Membrane</location>
        <topology evidence="1">Multi-pass membrane protein</topology>
    </subcellularLocation>
</comment>